<dbReference type="InterPro" id="IPR029044">
    <property type="entry name" value="Nucleotide-diphossugar_trans"/>
</dbReference>
<comment type="caution">
    <text evidence="2">The sequence shown here is derived from an EMBL/GenBank/DDBJ whole genome shotgun (WGS) entry which is preliminary data.</text>
</comment>
<reference evidence="2" key="1">
    <citation type="journal article" date="2020" name="Fungal Divers.">
        <title>Resolving the Mortierellaceae phylogeny through synthesis of multi-gene phylogenetics and phylogenomics.</title>
        <authorList>
            <person name="Vandepol N."/>
            <person name="Liber J."/>
            <person name="Desiro A."/>
            <person name="Na H."/>
            <person name="Kennedy M."/>
            <person name="Barry K."/>
            <person name="Grigoriev I.V."/>
            <person name="Miller A.N."/>
            <person name="O'Donnell K."/>
            <person name="Stajich J.E."/>
            <person name="Bonito G."/>
        </authorList>
    </citation>
    <scope>NUCLEOTIDE SEQUENCE</scope>
    <source>
        <strain evidence="2">KOD1015</strain>
    </source>
</reference>
<evidence type="ECO:0008006" key="4">
    <source>
        <dbReference type="Google" id="ProtNLM"/>
    </source>
</evidence>
<evidence type="ECO:0000313" key="2">
    <source>
        <dbReference type="EMBL" id="KAF9584583.1"/>
    </source>
</evidence>
<name>A0A9P6FZA4_9FUNG</name>
<dbReference type="EMBL" id="JAABOA010000378">
    <property type="protein sequence ID" value="KAF9584583.1"/>
    <property type="molecule type" value="Genomic_DNA"/>
</dbReference>
<dbReference type="Gene3D" id="3.90.550.20">
    <property type="match status" value="1"/>
</dbReference>
<dbReference type="AlphaFoldDB" id="A0A9P6FZA4"/>
<dbReference type="SUPFAM" id="SSF53448">
    <property type="entry name" value="Nucleotide-diphospho-sugar transferases"/>
    <property type="match status" value="1"/>
</dbReference>
<organism evidence="2 3">
    <name type="scientific">Lunasporangiospora selenospora</name>
    <dbReference type="NCBI Taxonomy" id="979761"/>
    <lineage>
        <taxon>Eukaryota</taxon>
        <taxon>Fungi</taxon>
        <taxon>Fungi incertae sedis</taxon>
        <taxon>Mucoromycota</taxon>
        <taxon>Mortierellomycotina</taxon>
        <taxon>Mortierellomycetes</taxon>
        <taxon>Mortierellales</taxon>
        <taxon>Mortierellaceae</taxon>
        <taxon>Lunasporangiospora</taxon>
    </lineage>
</organism>
<dbReference type="OrthoDB" id="2139606at2759"/>
<evidence type="ECO:0000313" key="3">
    <source>
        <dbReference type="Proteomes" id="UP000780801"/>
    </source>
</evidence>
<dbReference type="PANTHER" id="PTHR46781">
    <property type="entry name" value="ALPHA 1,4-GLYCOSYLTRANSFERASE FAMILY PROTEIN"/>
    <property type="match status" value="1"/>
</dbReference>
<protein>
    <recommendedName>
        <fullName evidence="4">Glycosyltransferase sugar-binding region containing DXD motif-containing protein</fullName>
    </recommendedName>
</protein>
<dbReference type="InterPro" id="IPR044789">
    <property type="entry name" value="Put_A1-4-GlycosylTfrase_plant"/>
</dbReference>
<dbReference type="Proteomes" id="UP000780801">
    <property type="component" value="Unassembled WGS sequence"/>
</dbReference>
<dbReference type="InterPro" id="IPR007577">
    <property type="entry name" value="GlycoTrfase_DXD_sugar-bd_CS"/>
</dbReference>
<comment type="similarity">
    <text evidence="1">Belongs to the glycosyltransferase 32 family.</text>
</comment>
<accession>A0A9P6FZA4</accession>
<sequence length="384" mass="42454">MHLSDYLLLVALYKYGGLYMDMDALWTRAPQDRMTEFIGADLSDSPEDLSWALDDQNNYLATGLMRFQRGRAMFRHIAERYFTITTYDPSCFNCYGPKAFTQYVKSHQQVLISNGMQILPREGLYPYNWKEAEGAIKKTRPPVDPEQELVRIEERGIGLHLYGKVTSKKPIEDGSVVAEALRIWALELFETSSSPSAGSVEQRLQGPRVLYYTEMPPQRSGKPLKSSTTSSATEAGIAFLEKTPGAFQGLDAIFIRGSGKIAPAASKGLITKKASLHITIREGSVTMDPFVPLSLASFSKSPATATSKTNRGSAGARKIEMDLGDDVTMAQLNLALSRIRYLPPSTSSLSKAWGGTDEILIRVVFGELQKELVIPVVRKAGQRL</sequence>
<evidence type="ECO:0000256" key="1">
    <source>
        <dbReference type="ARBA" id="ARBA00009003"/>
    </source>
</evidence>
<dbReference type="PANTHER" id="PTHR46781:SF8">
    <property type="entry name" value="ALPHA 1,4-GLYCOSYLTRANSFERASE FAMILY PROTEIN"/>
    <property type="match status" value="1"/>
</dbReference>
<keyword evidence="3" id="KW-1185">Reference proteome</keyword>
<dbReference type="Pfam" id="PF04488">
    <property type="entry name" value="Gly_transf_sug"/>
    <property type="match status" value="1"/>
</dbReference>
<proteinExistence type="inferred from homology"/>
<gene>
    <name evidence="2" type="ORF">BGW38_005937</name>
</gene>